<dbReference type="Pfam" id="PF01479">
    <property type="entry name" value="S4"/>
    <property type="match status" value="1"/>
</dbReference>
<dbReference type="SUPFAM" id="SSF55174">
    <property type="entry name" value="Alpha-L RNA-binding motif"/>
    <property type="match status" value="1"/>
</dbReference>
<keyword evidence="8" id="KW-1185">Reference proteome</keyword>
<sequence>MTRSDGQHITLVAGADQAGLRLDQFVTSLVPGCSRNIAANWIKNQQVLVGGAVKKPGYRVNAGDIVSVPSRVPEPLSSIACRPLIAEPLDLDLLYVDAHIIVINKPPGMVVHPAAGNLTGTIAQGLAFQFPEIQNIGSEPSRPGIVHRLDKDTSGVLVAARTRMAWTSLTRQFQQRTVEKTYDAFVLGNPERDCGRITLPIFRHPWDRKKMAAAENPDLPSRQAETSWQVVQRFARAARLKCQIRTGRTHQIRVHLAAIGHPVIGDAVYGCRRAGKACRNFPDLKKIYHQSFRQMLHARHIALSHPQSGRTLRITAPLPDDMLRLQKAIEKDISG</sequence>
<dbReference type="GO" id="GO:0000455">
    <property type="term" value="P:enzyme-directed rRNA pseudouridine synthesis"/>
    <property type="evidence" value="ECO:0007669"/>
    <property type="project" value="TreeGrafter"/>
</dbReference>
<feature type="active site" evidence="3">
    <location>
        <position position="150"/>
    </location>
</feature>
<dbReference type="SUPFAM" id="SSF55120">
    <property type="entry name" value="Pseudouridine synthase"/>
    <property type="match status" value="1"/>
</dbReference>
<dbReference type="InterPro" id="IPR020103">
    <property type="entry name" value="PsdUridine_synth_cat_dom_sf"/>
</dbReference>
<dbReference type="InterPro" id="IPR006225">
    <property type="entry name" value="PsdUridine_synth_RluC/D"/>
</dbReference>
<dbReference type="EMBL" id="JACDUS010000003">
    <property type="protein sequence ID" value="MBA2881150.1"/>
    <property type="molecule type" value="Genomic_DNA"/>
</dbReference>
<evidence type="ECO:0000256" key="2">
    <source>
        <dbReference type="ARBA" id="ARBA00023235"/>
    </source>
</evidence>
<proteinExistence type="inferred from homology"/>
<evidence type="ECO:0000259" key="6">
    <source>
        <dbReference type="SMART" id="SM00363"/>
    </source>
</evidence>
<dbReference type="Proteomes" id="UP000525298">
    <property type="component" value="Unassembled WGS sequence"/>
</dbReference>
<dbReference type="PANTHER" id="PTHR21600">
    <property type="entry name" value="MITOCHONDRIAL RNA PSEUDOURIDINE SYNTHASE"/>
    <property type="match status" value="1"/>
</dbReference>
<dbReference type="AlphaFoldDB" id="A0A7W0HKF0"/>
<dbReference type="PROSITE" id="PS01129">
    <property type="entry name" value="PSI_RLU"/>
    <property type="match status" value="1"/>
</dbReference>
<comment type="similarity">
    <text evidence="1 5">Belongs to the pseudouridine synthase RluA family.</text>
</comment>
<dbReference type="InterPro" id="IPR050188">
    <property type="entry name" value="RluA_PseudoU_synthase"/>
</dbReference>
<reference evidence="7 8" key="1">
    <citation type="submission" date="2020-07" db="EMBL/GenBank/DDBJ databases">
        <title>Genomic Encyclopedia of Type Strains, Phase IV (KMG-IV): sequencing the most valuable type-strain genomes for metagenomic binning, comparative biology and taxonomic classification.</title>
        <authorList>
            <person name="Goeker M."/>
        </authorList>
    </citation>
    <scope>NUCLEOTIDE SEQUENCE [LARGE SCALE GENOMIC DNA]</scope>
    <source>
        <strain evidence="7 8">DSM 17721</strain>
    </source>
</reference>
<protein>
    <recommendedName>
        <fullName evidence="5">Pseudouridine synthase</fullName>
        <ecNumber evidence="5">5.4.99.-</ecNumber>
    </recommendedName>
</protein>
<dbReference type="PROSITE" id="PS50889">
    <property type="entry name" value="S4"/>
    <property type="match status" value="1"/>
</dbReference>
<evidence type="ECO:0000256" key="5">
    <source>
        <dbReference type="RuleBase" id="RU362028"/>
    </source>
</evidence>
<dbReference type="SMART" id="SM00363">
    <property type="entry name" value="S4"/>
    <property type="match status" value="1"/>
</dbReference>
<dbReference type="Pfam" id="PF00849">
    <property type="entry name" value="PseudoU_synth_2"/>
    <property type="match status" value="1"/>
</dbReference>
<dbReference type="PANTHER" id="PTHR21600:SF44">
    <property type="entry name" value="RIBOSOMAL LARGE SUBUNIT PSEUDOURIDINE SYNTHASE D"/>
    <property type="match status" value="1"/>
</dbReference>
<keyword evidence="2 5" id="KW-0413">Isomerase</keyword>
<dbReference type="InterPro" id="IPR006145">
    <property type="entry name" value="PsdUridine_synth_RsuA/RluA"/>
</dbReference>
<evidence type="ECO:0000313" key="7">
    <source>
        <dbReference type="EMBL" id="MBA2881150.1"/>
    </source>
</evidence>
<dbReference type="CDD" id="cd00165">
    <property type="entry name" value="S4"/>
    <property type="match status" value="1"/>
</dbReference>
<name>A0A7W0HKF0_9BACT</name>
<evidence type="ECO:0000313" key="8">
    <source>
        <dbReference type="Proteomes" id="UP000525298"/>
    </source>
</evidence>
<dbReference type="InterPro" id="IPR002942">
    <property type="entry name" value="S4_RNA-bd"/>
</dbReference>
<comment type="function">
    <text evidence="5">Responsible for synthesis of pseudouridine from uracil.</text>
</comment>
<dbReference type="NCBIfam" id="TIGR00005">
    <property type="entry name" value="rluA_subfam"/>
    <property type="match status" value="1"/>
</dbReference>
<dbReference type="Gene3D" id="3.30.2350.10">
    <property type="entry name" value="Pseudouridine synthase"/>
    <property type="match status" value="1"/>
</dbReference>
<dbReference type="Gene3D" id="3.10.290.10">
    <property type="entry name" value="RNA-binding S4 domain"/>
    <property type="match status" value="1"/>
</dbReference>
<dbReference type="EC" id="5.4.99.-" evidence="5"/>
<comment type="catalytic activity">
    <reaction evidence="5">
        <text>a uridine in RNA = a pseudouridine in RNA</text>
        <dbReference type="Rhea" id="RHEA:48348"/>
        <dbReference type="Rhea" id="RHEA-COMP:12068"/>
        <dbReference type="Rhea" id="RHEA-COMP:12069"/>
        <dbReference type="ChEBI" id="CHEBI:65314"/>
        <dbReference type="ChEBI" id="CHEBI:65315"/>
    </reaction>
</comment>
<organism evidence="7 8">
    <name type="scientific">Desulfosalsimonas propionicica</name>
    <dbReference type="NCBI Taxonomy" id="332175"/>
    <lineage>
        <taxon>Bacteria</taxon>
        <taxon>Pseudomonadati</taxon>
        <taxon>Thermodesulfobacteriota</taxon>
        <taxon>Desulfobacteria</taxon>
        <taxon>Desulfobacterales</taxon>
        <taxon>Desulfosalsimonadaceae</taxon>
        <taxon>Desulfosalsimonas</taxon>
    </lineage>
</organism>
<accession>A0A7W0HKF0</accession>
<dbReference type="InterPro" id="IPR006224">
    <property type="entry name" value="PsdUridine_synth_RluA-like_CS"/>
</dbReference>
<dbReference type="GO" id="GO:0003723">
    <property type="term" value="F:RNA binding"/>
    <property type="evidence" value="ECO:0007669"/>
    <property type="project" value="UniProtKB-KW"/>
</dbReference>
<dbReference type="CDD" id="cd02869">
    <property type="entry name" value="PseudoU_synth_RluA_like"/>
    <property type="match status" value="1"/>
</dbReference>
<evidence type="ECO:0000256" key="4">
    <source>
        <dbReference type="PROSITE-ProRule" id="PRU00182"/>
    </source>
</evidence>
<keyword evidence="4" id="KW-0694">RNA-binding</keyword>
<dbReference type="RefSeq" id="WP_181550804.1">
    <property type="nucleotide sequence ID" value="NZ_JACDUS010000003.1"/>
</dbReference>
<comment type="caution">
    <text evidence="7">The sequence shown here is derived from an EMBL/GenBank/DDBJ whole genome shotgun (WGS) entry which is preliminary data.</text>
</comment>
<evidence type="ECO:0000256" key="3">
    <source>
        <dbReference type="PIRSR" id="PIRSR606225-1"/>
    </source>
</evidence>
<gene>
    <name evidence="7" type="ORF">HNR65_001476</name>
</gene>
<dbReference type="InterPro" id="IPR036986">
    <property type="entry name" value="S4_RNA-bd_sf"/>
</dbReference>
<dbReference type="GO" id="GO:0120159">
    <property type="term" value="F:rRNA pseudouridine synthase activity"/>
    <property type="evidence" value="ECO:0007669"/>
    <property type="project" value="UniProtKB-ARBA"/>
</dbReference>
<feature type="domain" description="RNA-binding S4" evidence="6">
    <location>
        <begin position="20"/>
        <end position="77"/>
    </location>
</feature>
<evidence type="ECO:0000256" key="1">
    <source>
        <dbReference type="ARBA" id="ARBA00010876"/>
    </source>
</evidence>